<proteinExistence type="predicted"/>
<accession>A0A518GL43</accession>
<sequence>MPGILFCDHHAPNLREIRDLDEEKGARTTIPHRAWRRSIPNSLHDVYQTLTGKNLDPAMTADQTVLKGKTLKLVAKRSSRLPIAR</sequence>
<organism evidence="1 2">
    <name type="scientific">Planctopirus ephydatiae</name>
    <dbReference type="NCBI Taxonomy" id="2528019"/>
    <lineage>
        <taxon>Bacteria</taxon>
        <taxon>Pseudomonadati</taxon>
        <taxon>Planctomycetota</taxon>
        <taxon>Planctomycetia</taxon>
        <taxon>Planctomycetales</taxon>
        <taxon>Planctomycetaceae</taxon>
        <taxon>Planctopirus</taxon>
    </lineage>
</organism>
<dbReference type="KEGG" id="peh:Spb1_11790"/>
<reference evidence="1 2" key="1">
    <citation type="submission" date="2019-02" db="EMBL/GenBank/DDBJ databases">
        <title>Deep-cultivation of Planctomycetes and their phenomic and genomic characterization uncovers novel biology.</title>
        <authorList>
            <person name="Wiegand S."/>
            <person name="Jogler M."/>
            <person name="Boedeker C."/>
            <person name="Pinto D."/>
            <person name="Vollmers J."/>
            <person name="Rivas-Marin E."/>
            <person name="Kohn T."/>
            <person name="Peeters S.H."/>
            <person name="Heuer A."/>
            <person name="Rast P."/>
            <person name="Oberbeckmann S."/>
            <person name="Bunk B."/>
            <person name="Jeske O."/>
            <person name="Meyerdierks A."/>
            <person name="Storesund J.E."/>
            <person name="Kallscheuer N."/>
            <person name="Luecker S."/>
            <person name="Lage O.M."/>
            <person name="Pohl T."/>
            <person name="Merkel B.J."/>
            <person name="Hornburger P."/>
            <person name="Mueller R.-W."/>
            <person name="Bruemmer F."/>
            <person name="Labrenz M."/>
            <person name="Spormann A.M."/>
            <person name="Op den Camp H."/>
            <person name="Overmann J."/>
            <person name="Amann R."/>
            <person name="Jetten M.S.M."/>
            <person name="Mascher T."/>
            <person name="Medema M.H."/>
            <person name="Devos D.P."/>
            <person name="Kaster A.-K."/>
            <person name="Ovreas L."/>
            <person name="Rohde M."/>
            <person name="Galperin M.Y."/>
            <person name="Jogler C."/>
        </authorList>
    </citation>
    <scope>NUCLEOTIDE SEQUENCE [LARGE SCALE GENOMIC DNA]</scope>
    <source>
        <strain evidence="1 2">Spb1</strain>
    </source>
</reference>
<evidence type="ECO:0000313" key="2">
    <source>
        <dbReference type="Proteomes" id="UP000315349"/>
    </source>
</evidence>
<dbReference type="Proteomes" id="UP000315349">
    <property type="component" value="Chromosome"/>
</dbReference>
<dbReference type="AlphaFoldDB" id="A0A518GL43"/>
<dbReference type="EMBL" id="CP036299">
    <property type="protein sequence ID" value="QDV29299.1"/>
    <property type="molecule type" value="Genomic_DNA"/>
</dbReference>
<keyword evidence="2" id="KW-1185">Reference proteome</keyword>
<gene>
    <name evidence="1" type="ORF">Spb1_11790</name>
</gene>
<protein>
    <submittedName>
        <fullName evidence="1">Uncharacterized protein</fullName>
    </submittedName>
</protein>
<name>A0A518GL43_9PLAN</name>
<evidence type="ECO:0000313" key="1">
    <source>
        <dbReference type="EMBL" id="QDV29299.1"/>
    </source>
</evidence>